<evidence type="ECO:0000313" key="1">
    <source>
        <dbReference type="EMBL" id="MFG3818433.1"/>
    </source>
</evidence>
<dbReference type="Proteomes" id="UP001604335">
    <property type="component" value="Unassembled WGS sequence"/>
</dbReference>
<evidence type="ECO:0000313" key="2">
    <source>
        <dbReference type="Proteomes" id="UP001604335"/>
    </source>
</evidence>
<proteinExistence type="predicted"/>
<gene>
    <name evidence="1" type="ORF">VPK24_12350</name>
</gene>
<accession>A0ABW7CEJ5</accession>
<dbReference type="RefSeq" id="WP_099532320.1">
    <property type="nucleotide sequence ID" value="NZ_JAZAQF010000074.1"/>
</dbReference>
<sequence length="116" mass="13264">MNSTESWKYFFLADGWVVGRVWSTDGPWSTIAWRRGPRIERTHLSITQQDEVLWLYRAESSIVTIEVKPEPTTTGDGNFNQPIGQVLLTRLISADQVIERLSLAQAHFQTQKAGQF</sequence>
<organism evidence="1 2">
    <name type="scientific">Limnothrix redekei LRLZ20PSL1</name>
    <dbReference type="NCBI Taxonomy" id="3112953"/>
    <lineage>
        <taxon>Bacteria</taxon>
        <taxon>Bacillati</taxon>
        <taxon>Cyanobacteriota</taxon>
        <taxon>Cyanophyceae</taxon>
        <taxon>Pseudanabaenales</taxon>
        <taxon>Pseudanabaenaceae</taxon>
        <taxon>Limnothrix</taxon>
    </lineage>
</organism>
<protein>
    <submittedName>
        <fullName evidence="1">Uncharacterized protein</fullName>
    </submittedName>
</protein>
<comment type="caution">
    <text evidence="1">The sequence shown here is derived from an EMBL/GenBank/DDBJ whole genome shotgun (WGS) entry which is preliminary data.</text>
</comment>
<keyword evidence="2" id="KW-1185">Reference proteome</keyword>
<dbReference type="EMBL" id="JAZAQF010000074">
    <property type="protein sequence ID" value="MFG3818433.1"/>
    <property type="molecule type" value="Genomic_DNA"/>
</dbReference>
<reference evidence="2" key="1">
    <citation type="journal article" date="2024" name="Algal Res.">
        <title>Biochemical, toxicological and genomic investigation of a high-biomass producing Limnothrix strain isolated from Italian shallow drinking water reservoir.</title>
        <authorList>
            <person name="Simonazzi M."/>
            <person name="Shishido T.K."/>
            <person name="Delbaje E."/>
            <person name="Wahlsten M."/>
            <person name="Fewer D.P."/>
            <person name="Sivonen K."/>
            <person name="Pezzolesi L."/>
            <person name="Pistocchi R."/>
        </authorList>
    </citation>
    <scope>NUCLEOTIDE SEQUENCE [LARGE SCALE GENOMIC DNA]</scope>
    <source>
        <strain evidence="2">LRLZ20PSL1</strain>
    </source>
</reference>
<name>A0ABW7CEJ5_9CYAN</name>